<dbReference type="EMBL" id="DTMM01000006">
    <property type="protein sequence ID" value="HFT92391.1"/>
    <property type="molecule type" value="Genomic_DNA"/>
</dbReference>
<dbReference type="GO" id="GO:0022857">
    <property type="term" value="F:transmembrane transporter activity"/>
    <property type="evidence" value="ECO:0007669"/>
    <property type="project" value="TreeGrafter"/>
</dbReference>
<organism evidence="6">
    <name type="scientific">Leptospirillum ferriphilum</name>
    <dbReference type="NCBI Taxonomy" id="178606"/>
    <lineage>
        <taxon>Bacteria</taxon>
        <taxon>Pseudomonadati</taxon>
        <taxon>Nitrospirota</taxon>
        <taxon>Nitrospiria</taxon>
        <taxon>Nitrospirales</taxon>
        <taxon>Nitrospiraceae</taxon>
        <taxon>Leptospirillum</taxon>
    </lineage>
</organism>
<dbReference type="SUPFAM" id="SSF52540">
    <property type="entry name" value="P-loop containing nucleoside triphosphate hydrolases"/>
    <property type="match status" value="1"/>
</dbReference>
<gene>
    <name evidence="6" type="ORF">ENX03_00345</name>
</gene>
<sequence>MTGEKLPAYPEVSGFSIRLEDVEKWYGGKVREERPAVHIPSLSIRGGEWAVLMGDSGSGKSTLLNLVGGVDLPDSGKILLDNNIINLIDERERTLFRRKHMGFVFQFFNLFPTLSVRENVMLPLGLLGRRDPDAIGRLLEEVGLSGMENRYPSELSGGEQQRVALARALVHRPQIILADEPTGSLDHRTGMVVLGLLQRLHREYGPTILMSTHSEEAARFGERVLHIRDGEIMKVAPVTIPDV</sequence>
<dbReference type="FunFam" id="3.40.50.300:FF:000032">
    <property type="entry name" value="Export ABC transporter ATP-binding protein"/>
    <property type="match status" value="1"/>
</dbReference>
<dbReference type="InterPro" id="IPR017871">
    <property type="entry name" value="ABC_transporter-like_CS"/>
</dbReference>
<evidence type="ECO:0000313" key="6">
    <source>
        <dbReference type="EMBL" id="HFT92391.1"/>
    </source>
</evidence>
<comment type="similarity">
    <text evidence="4">Belongs to the ABC transporter superfamily. Macrolide exporter (TC 3.A.1.122) family.</text>
</comment>
<dbReference type="PANTHER" id="PTHR24220:SF659">
    <property type="entry name" value="TRANSPORTER, PUTATIVE-RELATED"/>
    <property type="match status" value="1"/>
</dbReference>
<evidence type="ECO:0000259" key="5">
    <source>
        <dbReference type="PROSITE" id="PS50893"/>
    </source>
</evidence>
<dbReference type="AlphaFoldDB" id="A0A7C3QSE6"/>
<accession>A0A7C3QSE6</accession>
<dbReference type="InterPro" id="IPR003439">
    <property type="entry name" value="ABC_transporter-like_ATP-bd"/>
</dbReference>
<dbReference type="InterPro" id="IPR017911">
    <property type="entry name" value="MacB-like_ATP-bd"/>
</dbReference>
<dbReference type="GO" id="GO:0016887">
    <property type="term" value="F:ATP hydrolysis activity"/>
    <property type="evidence" value="ECO:0007669"/>
    <property type="project" value="InterPro"/>
</dbReference>
<keyword evidence="1" id="KW-0813">Transport</keyword>
<dbReference type="GO" id="GO:0098796">
    <property type="term" value="C:membrane protein complex"/>
    <property type="evidence" value="ECO:0007669"/>
    <property type="project" value="UniProtKB-ARBA"/>
</dbReference>
<dbReference type="InterPro" id="IPR027417">
    <property type="entry name" value="P-loop_NTPase"/>
</dbReference>
<dbReference type="PANTHER" id="PTHR24220">
    <property type="entry name" value="IMPORT ATP-BINDING PROTEIN"/>
    <property type="match status" value="1"/>
</dbReference>
<dbReference type="CDD" id="cd03255">
    <property type="entry name" value="ABC_MJ0796_LolCDE_FtsE"/>
    <property type="match status" value="1"/>
</dbReference>
<dbReference type="SMART" id="SM00382">
    <property type="entry name" value="AAA"/>
    <property type="match status" value="1"/>
</dbReference>
<evidence type="ECO:0000256" key="3">
    <source>
        <dbReference type="ARBA" id="ARBA00022840"/>
    </source>
</evidence>
<dbReference type="InterPro" id="IPR015854">
    <property type="entry name" value="ABC_transpr_LolD-like"/>
</dbReference>
<evidence type="ECO:0000256" key="1">
    <source>
        <dbReference type="ARBA" id="ARBA00022448"/>
    </source>
</evidence>
<dbReference type="GO" id="GO:0005524">
    <property type="term" value="F:ATP binding"/>
    <property type="evidence" value="ECO:0007669"/>
    <property type="project" value="UniProtKB-KW"/>
</dbReference>
<dbReference type="Pfam" id="PF00005">
    <property type="entry name" value="ABC_tran"/>
    <property type="match status" value="1"/>
</dbReference>
<dbReference type="InterPro" id="IPR003593">
    <property type="entry name" value="AAA+_ATPase"/>
</dbReference>
<dbReference type="PROSITE" id="PS00211">
    <property type="entry name" value="ABC_TRANSPORTER_1"/>
    <property type="match status" value="1"/>
</dbReference>
<name>A0A7C3QSE6_9BACT</name>
<evidence type="ECO:0000256" key="2">
    <source>
        <dbReference type="ARBA" id="ARBA00022741"/>
    </source>
</evidence>
<evidence type="ECO:0000256" key="4">
    <source>
        <dbReference type="ARBA" id="ARBA00038388"/>
    </source>
</evidence>
<reference evidence="6" key="1">
    <citation type="journal article" date="2020" name="mSystems">
        <title>Genome- and Community-Level Interaction Insights into Carbon Utilization and Element Cycling Functions of Hydrothermarchaeota in Hydrothermal Sediment.</title>
        <authorList>
            <person name="Zhou Z."/>
            <person name="Liu Y."/>
            <person name="Xu W."/>
            <person name="Pan J."/>
            <person name="Luo Z.H."/>
            <person name="Li M."/>
        </authorList>
    </citation>
    <scope>NUCLEOTIDE SEQUENCE [LARGE SCALE GENOMIC DNA]</scope>
    <source>
        <strain evidence="6">SpSt-902</strain>
    </source>
</reference>
<protein>
    <submittedName>
        <fullName evidence="6">ABC transporter ATP-binding protein</fullName>
    </submittedName>
</protein>
<keyword evidence="3 6" id="KW-0067">ATP-binding</keyword>
<comment type="caution">
    <text evidence="6">The sequence shown here is derived from an EMBL/GenBank/DDBJ whole genome shotgun (WGS) entry which is preliminary data.</text>
</comment>
<dbReference type="Gene3D" id="3.40.50.300">
    <property type="entry name" value="P-loop containing nucleotide triphosphate hydrolases"/>
    <property type="match status" value="1"/>
</dbReference>
<dbReference type="PROSITE" id="PS50893">
    <property type="entry name" value="ABC_TRANSPORTER_2"/>
    <property type="match status" value="1"/>
</dbReference>
<dbReference type="GO" id="GO:0005886">
    <property type="term" value="C:plasma membrane"/>
    <property type="evidence" value="ECO:0007669"/>
    <property type="project" value="TreeGrafter"/>
</dbReference>
<feature type="domain" description="ABC transporter" evidence="5">
    <location>
        <begin position="17"/>
        <end position="243"/>
    </location>
</feature>
<keyword evidence="2" id="KW-0547">Nucleotide-binding</keyword>
<proteinExistence type="inferred from homology"/>